<keyword evidence="8 14" id="KW-0863">Zinc-finger</keyword>
<keyword evidence="7" id="KW-0479">Metal-binding</keyword>
<feature type="transmembrane region" description="Helical" evidence="16">
    <location>
        <begin position="48"/>
        <end position="72"/>
    </location>
</feature>
<proteinExistence type="inferred from homology"/>
<protein>
    <recommendedName>
        <fullName evidence="4">RING-type E3 ubiquitin transferase</fullName>
        <ecNumber evidence="4">2.3.2.27</ecNumber>
    </recommendedName>
</protein>
<evidence type="ECO:0000256" key="1">
    <source>
        <dbReference type="ARBA" id="ARBA00000900"/>
    </source>
</evidence>
<comment type="subcellular location">
    <subcellularLocation>
        <location evidence="2">Membrane</location>
        <topology evidence="2">Single-pass membrane protein</topology>
    </subcellularLocation>
</comment>
<dbReference type="PANTHER" id="PTHR45768:SF16">
    <property type="entry name" value="E3 UBIQUITIN-PROTEIN LIGASE ATL4"/>
    <property type="match status" value="1"/>
</dbReference>
<dbReference type="CDD" id="cd16461">
    <property type="entry name" value="RING-H2_EL5-like"/>
    <property type="match status" value="1"/>
</dbReference>
<evidence type="ECO:0000256" key="7">
    <source>
        <dbReference type="ARBA" id="ARBA00022723"/>
    </source>
</evidence>
<keyword evidence="12 16" id="KW-0472">Membrane</keyword>
<dbReference type="SUPFAM" id="SSF57850">
    <property type="entry name" value="RING/U-box"/>
    <property type="match status" value="1"/>
</dbReference>
<keyword evidence="11 16" id="KW-1133">Transmembrane helix</keyword>
<organism evidence="18 19">
    <name type="scientific">Linum tenue</name>
    <dbReference type="NCBI Taxonomy" id="586396"/>
    <lineage>
        <taxon>Eukaryota</taxon>
        <taxon>Viridiplantae</taxon>
        <taxon>Streptophyta</taxon>
        <taxon>Embryophyta</taxon>
        <taxon>Tracheophyta</taxon>
        <taxon>Spermatophyta</taxon>
        <taxon>Magnoliopsida</taxon>
        <taxon>eudicotyledons</taxon>
        <taxon>Gunneridae</taxon>
        <taxon>Pentapetalae</taxon>
        <taxon>rosids</taxon>
        <taxon>fabids</taxon>
        <taxon>Malpighiales</taxon>
        <taxon>Linaceae</taxon>
        <taxon>Linum</taxon>
    </lineage>
</organism>
<evidence type="ECO:0000313" key="18">
    <source>
        <dbReference type="EMBL" id="CAI0446040.1"/>
    </source>
</evidence>
<keyword evidence="10" id="KW-0862">Zinc</keyword>
<dbReference type="Proteomes" id="UP001154282">
    <property type="component" value="Unassembled WGS sequence"/>
</dbReference>
<evidence type="ECO:0000256" key="9">
    <source>
        <dbReference type="ARBA" id="ARBA00022786"/>
    </source>
</evidence>
<name>A0AAV0MJV3_9ROSI</name>
<feature type="region of interest" description="Disordered" evidence="15">
    <location>
        <begin position="1"/>
        <end position="41"/>
    </location>
</feature>
<dbReference type="PANTHER" id="PTHR45768">
    <property type="entry name" value="E3 UBIQUITIN-PROTEIN LIGASE RNF13-LIKE"/>
    <property type="match status" value="1"/>
</dbReference>
<evidence type="ECO:0000256" key="6">
    <source>
        <dbReference type="ARBA" id="ARBA00022692"/>
    </source>
</evidence>
<evidence type="ECO:0000256" key="8">
    <source>
        <dbReference type="ARBA" id="ARBA00022771"/>
    </source>
</evidence>
<dbReference type="InterPro" id="IPR001841">
    <property type="entry name" value="Znf_RING"/>
</dbReference>
<comment type="similarity">
    <text evidence="13">Belongs to the RING-type zinc finger family. ATL subfamily.</text>
</comment>
<dbReference type="GO" id="GO:0016020">
    <property type="term" value="C:membrane"/>
    <property type="evidence" value="ECO:0007669"/>
    <property type="project" value="UniProtKB-SubCell"/>
</dbReference>
<evidence type="ECO:0000256" key="12">
    <source>
        <dbReference type="ARBA" id="ARBA00023136"/>
    </source>
</evidence>
<dbReference type="SMART" id="SM00184">
    <property type="entry name" value="RING"/>
    <property type="match status" value="1"/>
</dbReference>
<evidence type="ECO:0000256" key="5">
    <source>
        <dbReference type="ARBA" id="ARBA00022679"/>
    </source>
</evidence>
<feature type="compositionally biased region" description="Polar residues" evidence="15">
    <location>
        <begin position="21"/>
        <end position="32"/>
    </location>
</feature>
<dbReference type="GO" id="GO:0016567">
    <property type="term" value="P:protein ubiquitination"/>
    <property type="evidence" value="ECO:0007669"/>
    <property type="project" value="TreeGrafter"/>
</dbReference>
<dbReference type="EC" id="2.3.2.27" evidence="4"/>
<dbReference type="PROSITE" id="PS50089">
    <property type="entry name" value="ZF_RING_2"/>
    <property type="match status" value="1"/>
</dbReference>
<reference evidence="18" key="1">
    <citation type="submission" date="2022-08" db="EMBL/GenBank/DDBJ databases">
        <authorList>
            <person name="Gutierrez-Valencia J."/>
        </authorList>
    </citation>
    <scope>NUCLEOTIDE SEQUENCE</scope>
</reference>
<comment type="catalytic activity">
    <reaction evidence="1">
        <text>S-ubiquitinyl-[E2 ubiquitin-conjugating enzyme]-L-cysteine + [acceptor protein]-L-lysine = [E2 ubiquitin-conjugating enzyme]-L-cysteine + N(6)-ubiquitinyl-[acceptor protein]-L-lysine.</text>
        <dbReference type="EC" id="2.3.2.27"/>
    </reaction>
</comment>
<sequence length="318" mass="34349">MSPPPPPVPFLPLPAAGISPPLTTATQSQAHPSSSSSSSPLENLKPSILIIILILSITLLVSLSLCLLLRLLNRRCLHPLSSSSSSASSPTASSNRSRVSPQITDSSLLDSLPLFTFASIHRRSASASSSSGDCAVCLSKFEPNDQLRLLPLCCHAFHSACIDTWLLSNQTCPLCRSPLHASDSDILKALSGSFRLEIGSVSRRQGDDVRRGGSYSMGSFDYVVEEEEELEVVTEVQSAGHRRSVSENKEDELAAEVGRSSWLKDCVDRLSSSFRSSGRFLSSRRSGEAAAAVGEYDVEEANRYGEEISELFRWFSGV</sequence>
<evidence type="ECO:0000256" key="14">
    <source>
        <dbReference type="PROSITE-ProRule" id="PRU00175"/>
    </source>
</evidence>
<dbReference type="Gene3D" id="3.30.40.10">
    <property type="entry name" value="Zinc/RING finger domain, C3HC4 (zinc finger)"/>
    <property type="match status" value="1"/>
</dbReference>
<evidence type="ECO:0000259" key="17">
    <source>
        <dbReference type="PROSITE" id="PS50089"/>
    </source>
</evidence>
<feature type="region of interest" description="Disordered" evidence="15">
    <location>
        <begin position="80"/>
        <end position="102"/>
    </location>
</feature>
<evidence type="ECO:0000256" key="10">
    <source>
        <dbReference type="ARBA" id="ARBA00022833"/>
    </source>
</evidence>
<evidence type="ECO:0000256" key="16">
    <source>
        <dbReference type="SAM" id="Phobius"/>
    </source>
</evidence>
<evidence type="ECO:0000256" key="13">
    <source>
        <dbReference type="ARBA" id="ARBA00024209"/>
    </source>
</evidence>
<evidence type="ECO:0000256" key="15">
    <source>
        <dbReference type="SAM" id="MobiDB-lite"/>
    </source>
</evidence>
<evidence type="ECO:0000313" key="19">
    <source>
        <dbReference type="Proteomes" id="UP001154282"/>
    </source>
</evidence>
<comment type="caution">
    <text evidence="18">The sequence shown here is derived from an EMBL/GenBank/DDBJ whole genome shotgun (WGS) entry which is preliminary data.</text>
</comment>
<dbReference type="AlphaFoldDB" id="A0AAV0MJV3"/>
<dbReference type="InterPro" id="IPR013083">
    <property type="entry name" value="Znf_RING/FYVE/PHD"/>
</dbReference>
<keyword evidence="6 16" id="KW-0812">Transmembrane</keyword>
<feature type="domain" description="RING-type" evidence="17">
    <location>
        <begin position="134"/>
        <end position="176"/>
    </location>
</feature>
<evidence type="ECO:0000256" key="2">
    <source>
        <dbReference type="ARBA" id="ARBA00004167"/>
    </source>
</evidence>
<gene>
    <name evidence="18" type="ORF">LITE_LOCUS28852</name>
</gene>
<dbReference type="FunFam" id="3.30.40.10:FF:000187">
    <property type="entry name" value="E3 ubiquitin-protein ligase ATL6"/>
    <property type="match status" value="1"/>
</dbReference>
<feature type="compositionally biased region" description="Low complexity" evidence="15">
    <location>
        <begin position="81"/>
        <end position="100"/>
    </location>
</feature>
<dbReference type="EMBL" id="CAMGYJ010000007">
    <property type="protein sequence ID" value="CAI0446040.1"/>
    <property type="molecule type" value="Genomic_DNA"/>
</dbReference>
<evidence type="ECO:0000256" key="11">
    <source>
        <dbReference type="ARBA" id="ARBA00022989"/>
    </source>
</evidence>
<accession>A0AAV0MJV3</accession>
<feature type="compositionally biased region" description="Pro residues" evidence="15">
    <location>
        <begin position="1"/>
        <end position="12"/>
    </location>
</feature>
<dbReference type="GO" id="GO:0008270">
    <property type="term" value="F:zinc ion binding"/>
    <property type="evidence" value="ECO:0007669"/>
    <property type="project" value="UniProtKB-KW"/>
</dbReference>
<keyword evidence="5" id="KW-0808">Transferase</keyword>
<keyword evidence="19" id="KW-1185">Reference proteome</keyword>
<evidence type="ECO:0000256" key="4">
    <source>
        <dbReference type="ARBA" id="ARBA00012483"/>
    </source>
</evidence>
<comment type="pathway">
    <text evidence="3">Protein modification; protein ubiquitination.</text>
</comment>
<evidence type="ECO:0000256" key="3">
    <source>
        <dbReference type="ARBA" id="ARBA00004906"/>
    </source>
</evidence>
<dbReference type="Pfam" id="PF13639">
    <property type="entry name" value="zf-RING_2"/>
    <property type="match status" value="1"/>
</dbReference>
<keyword evidence="9" id="KW-0833">Ubl conjugation pathway</keyword>
<dbReference type="GO" id="GO:0061630">
    <property type="term" value="F:ubiquitin protein ligase activity"/>
    <property type="evidence" value="ECO:0007669"/>
    <property type="project" value="UniProtKB-EC"/>
</dbReference>